<reference evidence="1" key="2">
    <citation type="journal article" date="2015" name="Data Brief">
        <title>Shoot transcriptome of the giant reed, Arundo donax.</title>
        <authorList>
            <person name="Barrero R.A."/>
            <person name="Guerrero F.D."/>
            <person name="Moolhuijzen P."/>
            <person name="Goolsby J.A."/>
            <person name="Tidwell J."/>
            <person name="Bellgard S.E."/>
            <person name="Bellgard M.I."/>
        </authorList>
    </citation>
    <scope>NUCLEOTIDE SEQUENCE</scope>
    <source>
        <tissue evidence="1">Shoot tissue taken approximately 20 cm above the soil surface</tissue>
    </source>
</reference>
<proteinExistence type="predicted"/>
<accession>A0A0A9CUQ3</accession>
<organism evidence="1">
    <name type="scientific">Arundo donax</name>
    <name type="common">Giant reed</name>
    <name type="synonym">Donax arundinaceus</name>
    <dbReference type="NCBI Taxonomy" id="35708"/>
    <lineage>
        <taxon>Eukaryota</taxon>
        <taxon>Viridiplantae</taxon>
        <taxon>Streptophyta</taxon>
        <taxon>Embryophyta</taxon>
        <taxon>Tracheophyta</taxon>
        <taxon>Spermatophyta</taxon>
        <taxon>Magnoliopsida</taxon>
        <taxon>Liliopsida</taxon>
        <taxon>Poales</taxon>
        <taxon>Poaceae</taxon>
        <taxon>PACMAD clade</taxon>
        <taxon>Arundinoideae</taxon>
        <taxon>Arundineae</taxon>
        <taxon>Arundo</taxon>
    </lineage>
</organism>
<dbReference type="EMBL" id="GBRH01220805">
    <property type="protein sequence ID" value="JAD77090.1"/>
    <property type="molecule type" value="Transcribed_RNA"/>
</dbReference>
<protein>
    <submittedName>
        <fullName evidence="1">Uncharacterized protein</fullName>
    </submittedName>
</protein>
<sequence length="61" mass="7096">MMEYRGGLLIDLFACTWFWIVDGCFDAFRWATYIIRMLILGVTPGISDLVWEEMASALSHY</sequence>
<name>A0A0A9CUQ3_ARUDO</name>
<dbReference type="AlphaFoldDB" id="A0A0A9CUQ3"/>
<reference evidence="1" key="1">
    <citation type="submission" date="2014-09" db="EMBL/GenBank/DDBJ databases">
        <authorList>
            <person name="Magalhaes I.L.F."/>
            <person name="Oliveira U."/>
            <person name="Santos F.R."/>
            <person name="Vidigal T.H.D.A."/>
            <person name="Brescovit A.D."/>
            <person name="Santos A.J."/>
        </authorList>
    </citation>
    <scope>NUCLEOTIDE SEQUENCE</scope>
    <source>
        <tissue evidence="1">Shoot tissue taken approximately 20 cm above the soil surface</tissue>
    </source>
</reference>
<evidence type="ECO:0000313" key="1">
    <source>
        <dbReference type="EMBL" id="JAD77090.1"/>
    </source>
</evidence>